<dbReference type="AlphaFoldDB" id="A0A7Y9PF36"/>
<dbReference type="Gene3D" id="2.130.10.130">
    <property type="entry name" value="Integrin alpha, N-terminal"/>
    <property type="match status" value="2"/>
</dbReference>
<gene>
    <name evidence="3" type="ORF">HDF17_000797</name>
</gene>
<evidence type="ECO:0000313" key="4">
    <source>
        <dbReference type="Proteomes" id="UP000589520"/>
    </source>
</evidence>
<dbReference type="InterPro" id="IPR013517">
    <property type="entry name" value="FG-GAP"/>
</dbReference>
<keyword evidence="1 2" id="KW-0732">Signal</keyword>
<comment type="caution">
    <text evidence="3">The sequence shown here is derived from an EMBL/GenBank/DDBJ whole genome shotgun (WGS) entry which is preliminary data.</text>
</comment>
<dbReference type="InterPro" id="IPR028994">
    <property type="entry name" value="Integrin_alpha_N"/>
</dbReference>
<evidence type="ECO:0000256" key="2">
    <source>
        <dbReference type="SAM" id="SignalP"/>
    </source>
</evidence>
<feature type="signal peptide" evidence="2">
    <location>
        <begin position="1"/>
        <end position="26"/>
    </location>
</feature>
<dbReference type="EMBL" id="JACCCW010000001">
    <property type="protein sequence ID" value="NYF78510.1"/>
    <property type="molecule type" value="Genomic_DNA"/>
</dbReference>
<sequence>MRHLARTSRFIAILAMALAVAACAHAQDDDDAPGKLSSLIATADFNHDGIPDMAEATTPAKGQTGPSILTLSLGLPNGSFQPTAIKLVLDHTPHCIVTGDFNHDGTPDLIIGSEDGTVQLVLGDGNGGLSPARTIAHLDSVVSIAVADLNHDGIPDLAITDWRASNVTVLLGNGTGAFHPTFSAPLRMGGTTPHLAIADFNGDGIPDLAVVYDEDDGDTYDVLLGNGTGVFTPAPNLGYARDPNSHCVT</sequence>
<dbReference type="Pfam" id="PF13517">
    <property type="entry name" value="FG-GAP_3"/>
    <property type="match status" value="1"/>
</dbReference>
<reference evidence="3 4" key="1">
    <citation type="submission" date="2020-07" db="EMBL/GenBank/DDBJ databases">
        <title>Genomic Encyclopedia of Type Strains, Phase IV (KMG-V): Genome sequencing to study the core and pangenomes of soil and plant-associated prokaryotes.</title>
        <authorList>
            <person name="Whitman W."/>
        </authorList>
    </citation>
    <scope>NUCLEOTIDE SEQUENCE [LARGE SCALE GENOMIC DNA]</scope>
    <source>
        <strain evidence="3 4">X4EP2</strain>
    </source>
</reference>
<evidence type="ECO:0008006" key="5">
    <source>
        <dbReference type="Google" id="ProtNLM"/>
    </source>
</evidence>
<keyword evidence="4" id="KW-1185">Reference proteome</keyword>
<dbReference type="SUPFAM" id="SSF69318">
    <property type="entry name" value="Integrin alpha N-terminal domain"/>
    <property type="match status" value="1"/>
</dbReference>
<accession>A0A7Y9PF36</accession>
<dbReference type="PANTHER" id="PTHR46580:SF4">
    <property type="entry name" value="ATP_GTP-BINDING PROTEIN"/>
    <property type="match status" value="1"/>
</dbReference>
<protein>
    <recommendedName>
        <fullName evidence="5">VCBS repeat-containing protein</fullName>
    </recommendedName>
</protein>
<dbReference type="Proteomes" id="UP000589520">
    <property type="component" value="Unassembled WGS sequence"/>
</dbReference>
<organism evidence="3 4">
    <name type="scientific">Granulicella arctica</name>
    <dbReference type="NCBI Taxonomy" id="940613"/>
    <lineage>
        <taxon>Bacteria</taxon>
        <taxon>Pseudomonadati</taxon>
        <taxon>Acidobacteriota</taxon>
        <taxon>Terriglobia</taxon>
        <taxon>Terriglobales</taxon>
        <taxon>Acidobacteriaceae</taxon>
        <taxon>Granulicella</taxon>
    </lineage>
</organism>
<name>A0A7Y9PF36_9BACT</name>
<evidence type="ECO:0000313" key="3">
    <source>
        <dbReference type="EMBL" id="NYF78510.1"/>
    </source>
</evidence>
<feature type="chain" id="PRO_5031002381" description="VCBS repeat-containing protein" evidence="2">
    <location>
        <begin position="27"/>
        <end position="249"/>
    </location>
</feature>
<proteinExistence type="predicted"/>
<dbReference type="PANTHER" id="PTHR46580">
    <property type="entry name" value="SENSOR KINASE-RELATED"/>
    <property type="match status" value="1"/>
</dbReference>
<dbReference type="PROSITE" id="PS51257">
    <property type="entry name" value="PROKAR_LIPOPROTEIN"/>
    <property type="match status" value="1"/>
</dbReference>
<dbReference type="RefSeq" id="WP_179487966.1">
    <property type="nucleotide sequence ID" value="NZ_JACCCW010000001.1"/>
</dbReference>
<evidence type="ECO:0000256" key="1">
    <source>
        <dbReference type="ARBA" id="ARBA00022729"/>
    </source>
</evidence>